<evidence type="ECO:0000256" key="9">
    <source>
        <dbReference type="SAM" id="MobiDB-lite"/>
    </source>
</evidence>
<comment type="catalytic activity">
    <reaction evidence="8">
        <text>fluoride(in) = fluoride(out)</text>
        <dbReference type="Rhea" id="RHEA:76159"/>
        <dbReference type="ChEBI" id="CHEBI:17051"/>
    </reaction>
    <physiologicalReaction direction="left-to-right" evidence="8">
        <dbReference type="Rhea" id="RHEA:76160"/>
    </physiologicalReaction>
</comment>
<evidence type="ECO:0000256" key="1">
    <source>
        <dbReference type="ARBA" id="ARBA00002598"/>
    </source>
</evidence>
<comment type="caution">
    <text evidence="11">The sequence shown here is derived from an EMBL/GenBank/DDBJ whole genome shotgun (WGS) entry which is preliminary data.</text>
</comment>
<evidence type="ECO:0008006" key="13">
    <source>
        <dbReference type="Google" id="ProtNLM"/>
    </source>
</evidence>
<evidence type="ECO:0000313" key="11">
    <source>
        <dbReference type="EMBL" id="KAF6007373.1"/>
    </source>
</evidence>
<evidence type="ECO:0000256" key="4">
    <source>
        <dbReference type="ARBA" id="ARBA00022692"/>
    </source>
</evidence>
<reference evidence="11 12" key="1">
    <citation type="journal article" date="2020" name="Appl. Microbiol. Biotechnol.">
        <title>Targeted gene deletion in Brettanomyces bruxellensis with an expression-free CRISPR-Cas9 system.</title>
        <authorList>
            <person name="Varela C."/>
            <person name="Bartel C."/>
            <person name="Onetto C."/>
            <person name="Borneman A."/>
        </authorList>
    </citation>
    <scope>NUCLEOTIDE SEQUENCE [LARGE SCALE GENOMIC DNA]</scope>
    <source>
        <strain evidence="11 12">AWRI1613</strain>
    </source>
</reference>
<dbReference type="GO" id="GO:1903425">
    <property type="term" value="F:fluoride transmembrane transporter activity"/>
    <property type="evidence" value="ECO:0007669"/>
    <property type="project" value="TreeGrafter"/>
</dbReference>
<feature type="transmembrane region" description="Helical" evidence="10">
    <location>
        <begin position="219"/>
        <end position="242"/>
    </location>
</feature>
<evidence type="ECO:0000256" key="6">
    <source>
        <dbReference type="ARBA" id="ARBA00023136"/>
    </source>
</evidence>
<dbReference type="EMBL" id="JABCYN010000042">
    <property type="protein sequence ID" value="KAF6007373.1"/>
    <property type="molecule type" value="Genomic_DNA"/>
</dbReference>
<organism evidence="11 12">
    <name type="scientific">Dekkera bruxellensis</name>
    <name type="common">Brettanomyces custersii</name>
    <dbReference type="NCBI Taxonomy" id="5007"/>
    <lineage>
        <taxon>Eukaryota</taxon>
        <taxon>Fungi</taxon>
        <taxon>Dikarya</taxon>
        <taxon>Ascomycota</taxon>
        <taxon>Saccharomycotina</taxon>
        <taxon>Pichiomycetes</taxon>
        <taxon>Pichiales</taxon>
        <taxon>Pichiaceae</taxon>
        <taxon>Brettanomyces</taxon>
    </lineage>
</organism>
<evidence type="ECO:0000256" key="3">
    <source>
        <dbReference type="ARBA" id="ARBA00022475"/>
    </source>
</evidence>
<sequence>MSSSDSSEISRSVEPKPVEEDDGGDDGEQRRDGEDGQGAARSMSRSSYSSLARTITDDIQNELRTVPSVQEEEVENEVGPFDPEFWKPTNIMSVEDTPFSRRYLVTLDVLFGAVLGNMARFGMTELTSYKNEYTHFYPGTCLWSNFTACFVMAWCNHAAVFWRTVLTGSGKTNMKQMALHSAVTAGFCGAYSTWSSFMVELIFKTIDYLNGGHRLPNHGYGVMEFFSVLFVQMGVSFLGYFLGRDFAYLIDLCFKEGSRSRIFNYRVCRILELLFAVLGIAAIIANIVLACTLSIDSSWKTSYALSIVIGVVGSWVRFRLSAYNGSFGISWFPSGTLMANVFACLLLPVLYILLYGYKDAATGTMIVTSKVHRMAITAFSSGFCGSLSTMSSFVNELYNLEYPLQRYTYFGVTFLSCFIIMFVIICPYAWTRGFIES</sequence>
<name>A0A8H6ER51_DEKBR</name>
<dbReference type="AlphaFoldDB" id="A0A8H6ER51"/>
<keyword evidence="4 10" id="KW-0812">Transmembrane</keyword>
<keyword evidence="3" id="KW-1003">Cell membrane</keyword>
<feature type="transmembrane region" description="Helical" evidence="10">
    <location>
        <begin position="143"/>
        <end position="165"/>
    </location>
</feature>
<dbReference type="Proteomes" id="UP000568158">
    <property type="component" value="Unassembled WGS sequence"/>
</dbReference>
<feature type="region of interest" description="Disordered" evidence="9">
    <location>
        <begin position="1"/>
        <end position="47"/>
    </location>
</feature>
<dbReference type="InterPro" id="IPR003691">
    <property type="entry name" value="FluC"/>
</dbReference>
<gene>
    <name evidence="11" type="ORF">HII12_004534</name>
</gene>
<dbReference type="PANTHER" id="PTHR28259">
    <property type="entry name" value="FLUORIDE EXPORT PROTEIN 1-RELATED"/>
    <property type="match status" value="1"/>
</dbReference>
<accession>A0A8H6ER51</accession>
<keyword evidence="6 10" id="KW-0472">Membrane</keyword>
<evidence type="ECO:0000256" key="8">
    <source>
        <dbReference type="ARBA" id="ARBA00035585"/>
    </source>
</evidence>
<feature type="transmembrane region" description="Helical" evidence="10">
    <location>
        <begin position="407"/>
        <end position="430"/>
    </location>
</feature>
<feature type="transmembrane region" description="Helical" evidence="10">
    <location>
        <begin position="330"/>
        <end position="354"/>
    </location>
</feature>
<dbReference type="Pfam" id="PF02537">
    <property type="entry name" value="CRCB"/>
    <property type="match status" value="2"/>
</dbReference>
<feature type="transmembrane region" description="Helical" evidence="10">
    <location>
        <begin position="270"/>
        <end position="295"/>
    </location>
</feature>
<dbReference type="PANTHER" id="PTHR28259:SF1">
    <property type="entry name" value="FLUORIDE EXPORT PROTEIN 1-RELATED"/>
    <property type="match status" value="1"/>
</dbReference>
<feature type="compositionally biased region" description="Low complexity" evidence="9">
    <location>
        <begin position="1"/>
        <end position="10"/>
    </location>
</feature>
<feature type="transmembrane region" description="Helical" evidence="10">
    <location>
        <begin position="177"/>
        <end position="199"/>
    </location>
</feature>
<dbReference type="GO" id="GO:0005886">
    <property type="term" value="C:plasma membrane"/>
    <property type="evidence" value="ECO:0007669"/>
    <property type="project" value="UniProtKB-SubCell"/>
</dbReference>
<feature type="compositionally biased region" description="Low complexity" evidence="9">
    <location>
        <begin position="37"/>
        <end position="47"/>
    </location>
</feature>
<comment type="function">
    <text evidence="1">Fluoride channel required for the rapid expulsion of cytoplasmic fluoride.</text>
</comment>
<keyword evidence="5 10" id="KW-1133">Transmembrane helix</keyword>
<comment type="similarity">
    <text evidence="7">Belongs to the fluoride channel Fluc/FEX (TC 1.A.43) family.</text>
</comment>
<proteinExistence type="inferred from homology"/>
<evidence type="ECO:0000256" key="10">
    <source>
        <dbReference type="SAM" id="Phobius"/>
    </source>
</evidence>
<dbReference type="OMA" id="CYDLQHV"/>
<evidence type="ECO:0000313" key="12">
    <source>
        <dbReference type="Proteomes" id="UP000568158"/>
    </source>
</evidence>
<evidence type="ECO:0000256" key="7">
    <source>
        <dbReference type="ARBA" id="ARBA00035120"/>
    </source>
</evidence>
<feature type="transmembrane region" description="Helical" evidence="10">
    <location>
        <begin position="374"/>
        <end position="395"/>
    </location>
</feature>
<protein>
    <recommendedName>
        <fullName evidence="13">Fluoride export protein 1</fullName>
    </recommendedName>
</protein>
<evidence type="ECO:0000256" key="5">
    <source>
        <dbReference type="ARBA" id="ARBA00022989"/>
    </source>
</evidence>
<comment type="subcellular location">
    <subcellularLocation>
        <location evidence="2">Cell membrane</location>
        <topology evidence="2">Multi-pass membrane protein</topology>
    </subcellularLocation>
</comment>
<evidence type="ECO:0000256" key="2">
    <source>
        <dbReference type="ARBA" id="ARBA00004651"/>
    </source>
</evidence>
<feature type="transmembrane region" description="Helical" evidence="10">
    <location>
        <begin position="103"/>
        <end position="123"/>
    </location>
</feature>